<evidence type="ECO:0000313" key="3">
    <source>
        <dbReference type="WBParaSite" id="maker-unitig_35716-snap-gene-0.2-mRNA-1"/>
    </source>
</evidence>
<evidence type="ECO:0000256" key="1">
    <source>
        <dbReference type="SAM" id="MobiDB-lite"/>
    </source>
</evidence>
<dbReference type="WBParaSite" id="maker-unitig_35716-snap-gene-0.2-mRNA-1">
    <property type="protein sequence ID" value="maker-unitig_35716-snap-gene-0.2-mRNA-1"/>
    <property type="gene ID" value="maker-unitig_35716-snap-gene-0.2"/>
</dbReference>
<feature type="compositionally biased region" description="Basic and acidic residues" evidence="1">
    <location>
        <begin position="273"/>
        <end position="288"/>
    </location>
</feature>
<feature type="region of interest" description="Disordered" evidence="1">
    <location>
        <begin position="249"/>
        <end position="322"/>
    </location>
</feature>
<evidence type="ECO:0000313" key="2">
    <source>
        <dbReference type="Proteomes" id="UP000095280"/>
    </source>
</evidence>
<organism evidence="2 3">
    <name type="scientific">Macrostomum lignano</name>
    <dbReference type="NCBI Taxonomy" id="282301"/>
    <lineage>
        <taxon>Eukaryota</taxon>
        <taxon>Metazoa</taxon>
        <taxon>Spiralia</taxon>
        <taxon>Lophotrochozoa</taxon>
        <taxon>Platyhelminthes</taxon>
        <taxon>Rhabditophora</taxon>
        <taxon>Macrostomorpha</taxon>
        <taxon>Macrostomida</taxon>
        <taxon>Macrostomidae</taxon>
        <taxon>Macrostomum</taxon>
    </lineage>
</organism>
<dbReference type="Proteomes" id="UP000095280">
    <property type="component" value="Unplaced"/>
</dbReference>
<proteinExistence type="predicted"/>
<sequence length="322" mass="35489">ISCLRLPLGARPPLLATPQLLCLRRGEPPVWSISDSEPNPVVLFAKAEVLAGQRSHANCCGLDIREQAPPSCAYLADRTGDRLFELLEHSDACPELVCRQSASAGFRPRGAHRHRDGPGCFPLLPLLLKNLRYRRLTRPVIATRFPDTRLLLQRLPRPAARPTGRLRLRRFRPSISVVEFAAAGSPELGPLLSGWLEAKLSRIAAGLARCFKTPTTRRRQQTIMKRAIILACSLLADYLPWQLTESLASRVGHRSGRRRPVDEETASASAAAKVDDSAKRSRREKQEPLENLCPATGAASACESSRDTQAGSAQRGRHAIYH</sequence>
<keyword evidence="2" id="KW-1185">Reference proteome</keyword>
<accession>A0A1I8FI83</accession>
<reference evidence="3" key="1">
    <citation type="submission" date="2016-11" db="UniProtKB">
        <authorList>
            <consortium name="WormBaseParasite"/>
        </authorList>
    </citation>
    <scope>IDENTIFICATION</scope>
</reference>
<dbReference type="AlphaFoldDB" id="A0A1I8FI83"/>
<name>A0A1I8FI83_9PLAT</name>
<protein>
    <submittedName>
        <fullName evidence="3">WD domain, G-beta repeat-containing protein</fullName>
    </submittedName>
</protein>